<evidence type="ECO:0000313" key="1">
    <source>
        <dbReference type="EMBL" id="GFE11826.1"/>
    </source>
</evidence>
<dbReference type="EMBL" id="CP108473">
    <property type="protein sequence ID" value="WUS22217.1"/>
    <property type="molecule type" value="Genomic_DNA"/>
</dbReference>
<reference evidence="2" key="2">
    <citation type="submission" date="2022-10" db="EMBL/GenBank/DDBJ databases">
        <title>The complete genomes of actinobacterial strains from the NBC collection.</title>
        <authorList>
            <person name="Joergensen T.S."/>
            <person name="Alvarez Arevalo M."/>
            <person name="Sterndorff E.B."/>
            <person name="Faurdal D."/>
            <person name="Vuksanovic O."/>
            <person name="Mourched A.-S."/>
            <person name="Charusanti P."/>
            <person name="Shaw S."/>
            <person name="Blin K."/>
            <person name="Weber T."/>
        </authorList>
    </citation>
    <scope>NUCLEOTIDE SEQUENCE</scope>
    <source>
        <strain evidence="2">NBC_01256</strain>
    </source>
</reference>
<reference evidence="1 3" key="1">
    <citation type="submission" date="2019-12" db="EMBL/GenBank/DDBJ databases">
        <title>Whole genome shotgun sequence of Streptomyces caniferus NBRC 15389.</title>
        <authorList>
            <person name="Ichikawa N."/>
            <person name="Kimura A."/>
            <person name="Kitahashi Y."/>
            <person name="Komaki H."/>
            <person name="Tamura T."/>
        </authorList>
    </citation>
    <scope>NUCLEOTIDE SEQUENCE [LARGE SCALE GENOMIC DNA]</scope>
    <source>
        <strain evidence="1 3">NBRC 15389</strain>
    </source>
</reference>
<protein>
    <submittedName>
        <fullName evidence="1">Uncharacterized protein</fullName>
    </submittedName>
</protein>
<sequence length="122" mass="13047">MSDSVVSLTLGLVGLVGGLVTAFSAVQSSKETAGGAIFDAAAARNAEFQNARRKRYEELLDVLVEEDLGVELSKRIRRAQLIACEGDLRCTLDTLAADPDEFRGSTKQLSDLARAMNEDAGK</sequence>
<name>A0A640SNZ1_9ACTN</name>
<dbReference type="Proteomes" id="UP000435837">
    <property type="component" value="Unassembled WGS sequence"/>
</dbReference>
<evidence type="ECO:0000313" key="2">
    <source>
        <dbReference type="EMBL" id="WUS22217.1"/>
    </source>
</evidence>
<keyword evidence="4" id="KW-1185">Reference proteome</keyword>
<dbReference type="GeneID" id="96639173"/>
<evidence type="ECO:0000313" key="3">
    <source>
        <dbReference type="Proteomes" id="UP000435837"/>
    </source>
</evidence>
<gene>
    <name evidence="2" type="ORF">OG727_07960</name>
    <name evidence="1" type="ORF">Scani_80940</name>
</gene>
<evidence type="ECO:0000313" key="4">
    <source>
        <dbReference type="Proteomes" id="UP001432292"/>
    </source>
</evidence>
<organism evidence="1 3">
    <name type="scientific">Streptomyces caniferus</name>
    <dbReference type="NCBI Taxonomy" id="285557"/>
    <lineage>
        <taxon>Bacteria</taxon>
        <taxon>Bacillati</taxon>
        <taxon>Actinomycetota</taxon>
        <taxon>Actinomycetes</taxon>
        <taxon>Kitasatosporales</taxon>
        <taxon>Streptomycetaceae</taxon>
        <taxon>Streptomyces</taxon>
    </lineage>
</organism>
<dbReference type="EMBL" id="BLIN01000007">
    <property type="protein sequence ID" value="GFE11826.1"/>
    <property type="molecule type" value="Genomic_DNA"/>
</dbReference>
<proteinExistence type="predicted"/>
<dbReference type="RefSeq" id="WP_159482800.1">
    <property type="nucleotide sequence ID" value="NZ_BAAATH010000039.1"/>
</dbReference>
<dbReference type="Proteomes" id="UP001432292">
    <property type="component" value="Chromosome"/>
</dbReference>
<dbReference type="AlphaFoldDB" id="A0A640SNZ1"/>
<accession>A0A640SNZ1</accession>